<geneLocation type="plasmid" evidence="4 5">
    <name>unnamed1</name>
</geneLocation>
<dbReference type="PANTHER" id="PTHR43639:SF1">
    <property type="entry name" value="SHORT-CHAIN DEHYDROGENASE_REDUCTASE FAMILY PROTEIN"/>
    <property type="match status" value="1"/>
</dbReference>
<dbReference type="Gene3D" id="3.40.50.720">
    <property type="entry name" value="NAD(P)-binding Rossmann-like Domain"/>
    <property type="match status" value="1"/>
</dbReference>
<accession>A0A1B1CI93</accession>
<dbReference type="PANTHER" id="PTHR43639">
    <property type="entry name" value="OXIDOREDUCTASE, SHORT-CHAIN DEHYDROGENASE/REDUCTASE FAMILY (AFU_ORTHOLOGUE AFUA_5G02870)"/>
    <property type="match status" value="1"/>
</dbReference>
<dbReference type="NCBIfam" id="NF005559">
    <property type="entry name" value="PRK07231.1"/>
    <property type="match status" value="1"/>
</dbReference>
<gene>
    <name evidence="4" type="ORF">BA011_27420</name>
</gene>
<keyword evidence="4" id="KW-0614">Plasmid</keyword>
<evidence type="ECO:0000259" key="3">
    <source>
        <dbReference type="SMART" id="SM00822"/>
    </source>
</evidence>
<dbReference type="PRINTS" id="PR00080">
    <property type="entry name" value="SDRFAMILY"/>
</dbReference>
<dbReference type="Proteomes" id="UP000092691">
    <property type="component" value="Plasmid unnamed1"/>
</dbReference>
<dbReference type="PROSITE" id="PS51257">
    <property type="entry name" value="PROKAR_LIPOPROTEIN"/>
    <property type="match status" value="1"/>
</dbReference>
<dbReference type="InterPro" id="IPR020904">
    <property type="entry name" value="Sc_DH/Rdtase_CS"/>
</dbReference>
<protein>
    <submittedName>
        <fullName evidence="4">Oxidoreductase</fullName>
    </submittedName>
</protein>
<comment type="similarity">
    <text evidence="1">Belongs to the short-chain dehydrogenases/reductases (SDR) family.</text>
</comment>
<dbReference type="EMBL" id="CP016287">
    <property type="protein sequence ID" value="ANP89488.1"/>
    <property type="molecule type" value="Genomic_DNA"/>
</dbReference>
<name>A0A1B1CI93_RHILE</name>
<organism evidence="4 5">
    <name type="scientific">Rhizobium leguminosarum</name>
    <dbReference type="NCBI Taxonomy" id="384"/>
    <lineage>
        <taxon>Bacteria</taxon>
        <taxon>Pseudomonadati</taxon>
        <taxon>Pseudomonadota</taxon>
        <taxon>Alphaproteobacteria</taxon>
        <taxon>Hyphomicrobiales</taxon>
        <taxon>Rhizobiaceae</taxon>
        <taxon>Rhizobium/Agrobacterium group</taxon>
        <taxon>Rhizobium</taxon>
    </lineage>
</organism>
<dbReference type="AlphaFoldDB" id="A0A1B1CI93"/>
<proteinExistence type="inferred from homology"/>
<dbReference type="OrthoDB" id="9790146at2"/>
<reference evidence="4 5" key="1">
    <citation type="submission" date="2016-06" db="EMBL/GenBank/DDBJ databases">
        <title>Microsymbionts genomes from the relict species Vavilovia formosa.</title>
        <authorList>
            <person name="Chirak E."/>
            <person name="Kimeklis A."/>
            <person name="Andronov E."/>
        </authorList>
    </citation>
    <scope>NUCLEOTIDE SEQUENCE [LARGE SCALE GENOMIC DNA]</scope>
    <source>
        <strain evidence="4 5">Vaf10</strain>
        <plasmid evidence="5">Plasmid unnamed1</plasmid>
    </source>
</reference>
<feature type="domain" description="Ketoreductase" evidence="3">
    <location>
        <begin position="6"/>
        <end position="192"/>
    </location>
</feature>
<dbReference type="CDD" id="cd05233">
    <property type="entry name" value="SDR_c"/>
    <property type="match status" value="1"/>
</dbReference>
<dbReference type="FunFam" id="3.40.50.720:FF:000084">
    <property type="entry name" value="Short-chain dehydrogenase reductase"/>
    <property type="match status" value="1"/>
</dbReference>
<evidence type="ECO:0000256" key="1">
    <source>
        <dbReference type="ARBA" id="ARBA00006484"/>
    </source>
</evidence>
<evidence type="ECO:0000256" key="2">
    <source>
        <dbReference type="ARBA" id="ARBA00023002"/>
    </source>
</evidence>
<dbReference type="RefSeq" id="WP_065283113.1">
    <property type="nucleotide sequence ID" value="NZ_CP016287.1"/>
</dbReference>
<dbReference type="GO" id="GO:0016491">
    <property type="term" value="F:oxidoreductase activity"/>
    <property type="evidence" value="ECO:0007669"/>
    <property type="project" value="UniProtKB-KW"/>
</dbReference>
<dbReference type="InterPro" id="IPR002347">
    <property type="entry name" value="SDR_fam"/>
</dbReference>
<dbReference type="InterPro" id="IPR057326">
    <property type="entry name" value="KR_dom"/>
</dbReference>
<keyword evidence="2" id="KW-0560">Oxidoreductase</keyword>
<evidence type="ECO:0000313" key="5">
    <source>
        <dbReference type="Proteomes" id="UP000092691"/>
    </source>
</evidence>
<evidence type="ECO:0000313" key="4">
    <source>
        <dbReference type="EMBL" id="ANP89488.1"/>
    </source>
</evidence>
<dbReference type="PROSITE" id="PS00061">
    <property type="entry name" value="ADH_SHORT"/>
    <property type="match status" value="1"/>
</dbReference>
<dbReference type="PRINTS" id="PR00081">
    <property type="entry name" value="GDHRDH"/>
</dbReference>
<sequence>MKIDGAAIIVTGSATGVGAACVKQFAEGGARVVVNYSRSKKEADETGDICRSLGAEVEIVQADVADDAACRRMVSVAVNRWGRLDALVNNAAMTVKSDPFDLETLSADDFQNVFSVNVIGAYQMCRAAVPAMRDSGGGAIVNVSSNVAFTGGGSSLAYTASKGALNALTLALARTCGPDIRVNAVCPGIIDTRWMRDTLGPDAYGAIAKRFSETAPLGRVATPEDVAGAIVWLVQGADFVTGELLSVDGGIRLSGGVRKPVASGGAAS</sequence>
<dbReference type="InterPro" id="IPR036291">
    <property type="entry name" value="NAD(P)-bd_dom_sf"/>
</dbReference>
<dbReference type="SMART" id="SM00822">
    <property type="entry name" value="PKS_KR"/>
    <property type="match status" value="1"/>
</dbReference>
<dbReference type="Pfam" id="PF13561">
    <property type="entry name" value="adh_short_C2"/>
    <property type="match status" value="1"/>
</dbReference>
<dbReference type="SUPFAM" id="SSF51735">
    <property type="entry name" value="NAD(P)-binding Rossmann-fold domains"/>
    <property type="match status" value="1"/>
</dbReference>